<dbReference type="Gene3D" id="3.30.1360.40">
    <property type="match status" value="1"/>
</dbReference>
<dbReference type="InterPro" id="IPR005482">
    <property type="entry name" value="Biotin_COase_C"/>
</dbReference>
<evidence type="ECO:0000256" key="6">
    <source>
        <dbReference type="PROSITE-ProRule" id="PRU00409"/>
    </source>
</evidence>
<dbReference type="SMART" id="SM00878">
    <property type="entry name" value="Biotin_carb_C"/>
    <property type="match status" value="1"/>
</dbReference>
<dbReference type="Proteomes" id="UP000838763">
    <property type="component" value="Unassembled WGS sequence"/>
</dbReference>
<dbReference type="PROSITE" id="PS00867">
    <property type="entry name" value="CPSASE_2"/>
    <property type="match status" value="1"/>
</dbReference>
<dbReference type="InterPro" id="IPR011054">
    <property type="entry name" value="Rudment_hybrid_motif"/>
</dbReference>
<dbReference type="InterPro" id="IPR050856">
    <property type="entry name" value="Biotin_carboxylase_complex"/>
</dbReference>
<evidence type="ECO:0000259" key="8">
    <source>
        <dbReference type="PROSITE" id="PS50979"/>
    </source>
</evidence>
<evidence type="ECO:0000259" key="7">
    <source>
        <dbReference type="PROSITE" id="PS50975"/>
    </source>
</evidence>
<gene>
    <name evidence="9" type="ORF">PPNO1_LOCUS2461</name>
</gene>
<feature type="domain" description="ATP-grasp" evidence="7">
    <location>
        <begin position="75"/>
        <end position="300"/>
    </location>
</feature>
<dbReference type="Pfam" id="PF02786">
    <property type="entry name" value="CPSase_L_D2"/>
    <property type="match status" value="2"/>
</dbReference>
<name>A0A9P1GZA2_9PEZI</name>
<dbReference type="SUPFAM" id="SSF51246">
    <property type="entry name" value="Rudiment single hybrid motif"/>
    <property type="match status" value="1"/>
</dbReference>
<dbReference type="InterPro" id="IPR011761">
    <property type="entry name" value="ATP-grasp"/>
</dbReference>
<dbReference type="PROSITE" id="PS50975">
    <property type="entry name" value="ATP_GRASP"/>
    <property type="match status" value="1"/>
</dbReference>
<keyword evidence="3" id="KW-0378">Hydrolase</keyword>
<dbReference type="PANTHER" id="PTHR18866">
    <property type="entry name" value="CARBOXYLASE:PYRUVATE/ACETYL-COA/PROPIONYL-COA CARBOXYLASE"/>
    <property type="match status" value="1"/>
</dbReference>
<keyword evidence="10" id="KW-1185">Reference proteome</keyword>
<evidence type="ECO:0000256" key="2">
    <source>
        <dbReference type="ARBA" id="ARBA00022741"/>
    </source>
</evidence>
<dbReference type="InterPro" id="IPR003833">
    <property type="entry name" value="CT_C_D"/>
</dbReference>
<evidence type="ECO:0000313" key="10">
    <source>
        <dbReference type="Proteomes" id="UP000838763"/>
    </source>
</evidence>
<comment type="caution">
    <text evidence="9">The sequence shown here is derived from an EMBL/GenBank/DDBJ whole genome shotgun (WGS) entry which is preliminary data.</text>
</comment>
<dbReference type="Gene3D" id="3.40.50.20">
    <property type="match status" value="1"/>
</dbReference>
<dbReference type="GO" id="GO:0005524">
    <property type="term" value="F:ATP binding"/>
    <property type="evidence" value="ECO:0007669"/>
    <property type="project" value="UniProtKB-UniRule"/>
</dbReference>
<dbReference type="Pfam" id="PF02682">
    <property type="entry name" value="CT_C_D"/>
    <property type="match status" value="1"/>
</dbReference>
<keyword evidence="4 6" id="KW-0067">ATP-binding</keyword>
<dbReference type="OrthoDB" id="196847at2759"/>
<evidence type="ECO:0000256" key="5">
    <source>
        <dbReference type="ARBA" id="ARBA00023267"/>
    </source>
</evidence>
<sequence length="685" mass="75621">MHVRLADEAITLQRLYCLVTVQPPTHPVPNKIHTEMHRFLSENTHFARLLSENGIVFAGPSPETIMQFGLKHRARELAILADVPVIPGSSIITSLQEAAMEATRLGYPIMVKATAGGGGMGLRVCHSPDELENAVQLVQSRGEALFKDAGFFLEKYVQHGSPFVLQHPDLRHKLQVASTSLARLVKYKSAGTVEFLVDDKTGNFYFLEMNTRLQVEHGVTELCYGVDLVALMLKQATAEFHGRPGLTQAEMAVEAQPIPQRHAMEVRVYAENPADNYNPLIAKIMVYGNDRADALEAMRETLESTILQGPICNLDFLIAIIKSNDVVSGNTTTGILDHFNYQFCGLEFKDGGLYTTVQDFPGRPHRESGVPVSGPMDALSFRIANLIAGNSETTEGFEISCTGPWIKFHDSAVIVLSGAPFEFSINGKTASMWTRHVLSAGSEIRIGACSGRGCRAYLAILGGLPNVGSYLGSKSTTPSLKWEATSSESNASLIKWGIEQPMAGNSVLYERIEDLPRALPSQVFDLNTRARAQKLALEITNQTPPGFIKVSRVHTMSVFVSFDSAIISQDIAIRTLIDLEMDLGNIEKMTLPSRVYHLPMIFDADECTRATARYMETQRPYARYLPDNIDFIRRNNGLKHRDEVLKAVKDVPFLVVASSGIMGLPILIQVDPRLRLTARRIPVRS</sequence>
<dbReference type="SMART" id="SM00797">
    <property type="entry name" value="AHS2"/>
    <property type="match status" value="1"/>
</dbReference>
<accession>A0A9P1GZA2</accession>
<dbReference type="Gene3D" id="3.30.1490.20">
    <property type="entry name" value="ATP-grasp fold, A domain"/>
    <property type="match status" value="1"/>
</dbReference>
<evidence type="ECO:0000256" key="1">
    <source>
        <dbReference type="ARBA" id="ARBA00022598"/>
    </source>
</evidence>
<evidence type="ECO:0000256" key="4">
    <source>
        <dbReference type="ARBA" id="ARBA00022840"/>
    </source>
</evidence>
<reference evidence="9" key="1">
    <citation type="submission" date="2022-11" db="EMBL/GenBank/DDBJ databases">
        <authorList>
            <person name="Scott C."/>
            <person name="Bruce N."/>
        </authorList>
    </citation>
    <scope>NUCLEOTIDE SEQUENCE</scope>
</reference>
<dbReference type="InterPro" id="IPR029000">
    <property type="entry name" value="Cyclophilin-like_dom_sf"/>
</dbReference>
<dbReference type="SMART" id="SM00796">
    <property type="entry name" value="AHS1"/>
    <property type="match status" value="1"/>
</dbReference>
<dbReference type="PANTHER" id="PTHR18866:SF128">
    <property type="entry name" value="UREA AMIDOLYASE"/>
    <property type="match status" value="1"/>
</dbReference>
<organism evidence="9 10">
    <name type="scientific">Parascedosporium putredinis</name>
    <dbReference type="NCBI Taxonomy" id="1442378"/>
    <lineage>
        <taxon>Eukaryota</taxon>
        <taxon>Fungi</taxon>
        <taxon>Dikarya</taxon>
        <taxon>Ascomycota</taxon>
        <taxon>Pezizomycotina</taxon>
        <taxon>Sordariomycetes</taxon>
        <taxon>Hypocreomycetidae</taxon>
        <taxon>Microascales</taxon>
        <taxon>Microascaceae</taxon>
        <taxon>Parascedosporium</taxon>
    </lineage>
</organism>
<keyword evidence="5" id="KW-0092">Biotin</keyword>
<feature type="domain" description="Biotin carboxylation" evidence="8">
    <location>
        <begin position="1"/>
        <end position="341"/>
    </location>
</feature>
<dbReference type="Gene3D" id="3.30.470.20">
    <property type="entry name" value="ATP-grasp fold, B domain"/>
    <property type="match status" value="2"/>
</dbReference>
<keyword evidence="2 6" id="KW-0547">Nucleotide-binding</keyword>
<dbReference type="PROSITE" id="PS50979">
    <property type="entry name" value="BC"/>
    <property type="match status" value="1"/>
</dbReference>
<dbReference type="SUPFAM" id="SSF56059">
    <property type="entry name" value="Glutathione synthetase ATP-binding domain-like"/>
    <property type="match status" value="1"/>
</dbReference>
<protein>
    <submittedName>
        <fullName evidence="9">Uncharacterized protein</fullName>
    </submittedName>
</protein>
<proteinExistence type="predicted"/>
<dbReference type="Pfam" id="PF02626">
    <property type="entry name" value="CT_A_B"/>
    <property type="match status" value="1"/>
</dbReference>
<dbReference type="InterPro" id="IPR003778">
    <property type="entry name" value="CT_A_B"/>
</dbReference>
<dbReference type="PROSITE" id="PS00866">
    <property type="entry name" value="CPSASE_1"/>
    <property type="match status" value="1"/>
</dbReference>
<keyword evidence="1" id="KW-0436">Ligase</keyword>
<dbReference type="InterPro" id="IPR005479">
    <property type="entry name" value="CPAse_ATP-bd"/>
</dbReference>
<evidence type="ECO:0000313" key="9">
    <source>
        <dbReference type="EMBL" id="CAI4212710.1"/>
    </source>
</evidence>
<dbReference type="InterPro" id="IPR013815">
    <property type="entry name" value="ATP_grasp_subdomain_1"/>
</dbReference>
<dbReference type="GO" id="GO:0046872">
    <property type="term" value="F:metal ion binding"/>
    <property type="evidence" value="ECO:0007669"/>
    <property type="project" value="InterPro"/>
</dbReference>
<dbReference type="GO" id="GO:0016874">
    <property type="term" value="F:ligase activity"/>
    <property type="evidence" value="ECO:0007669"/>
    <property type="project" value="UniProtKB-KW"/>
</dbReference>
<evidence type="ECO:0000256" key="3">
    <source>
        <dbReference type="ARBA" id="ARBA00022801"/>
    </source>
</evidence>
<dbReference type="Pfam" id="PF02785">
    <property type="entry name" value="Biotin_carb_C"/>
    <property type="match status" value="1"/>
</dbReference>
<dbReference type="AlphaFoldDB" id="A0A9P1GZA2"/>
<dbReference type="EMBL" id="CALLCH030000005">
    <property type="protein sequence ID" value="CAI4212710.1"/>
    <property type="molecule type" value="Genomic_DNA"/>
</dbReference>
<dbReference type="InterPro" id="IPR011764">
    <property type="entry name" value="Biotin_carboxylation_dom"/>
</dbReference>
<dbReference type="GO" id="GO:0016787">
    <property type="term" value="F:hydrolase activity"/>
    <property type="evidence" value="ECO:0007669"/>
    <property type="project" value="UniProtKB-KW"/>
</dbReference>
<dbReference type="Gene3D" id="2.40.100.10">
    <property type="entry name" value="Cyclophilin-like"/>
    <property type="match status" value="1"/>
</dbReference>